<accession>A0A915ABW1</accession>
<organism evidence="1 2">
    <name type="scientific">Parascaris univalens</name>
    <name type="common">Nematode worm</name>
    <dbReference type="NCBI Taxonomy" id="6257"/>
    <lineage>
        <taxon>Eukaryota</taxon>
        <taxon>Metazoa</taxon>
        <taxon>Ecdysozoa</taxon>
        <taxon>Nematoda</taxon>
        <taxon>Chromadorea</taxon>
        <taxon>Rhabditida</taxon>
        <taxon>Spirurina</taxon>
        <taxon>Ascaridomorpha</taxon>
        <taxon>Ascaridoidea</taxon>
        <taxon>Ascarididae</taxon>
        <taxon>Parascaris</taxon>
    </lineage>
</organism>
<keyword evidence="1" id="KW-1185">Reference proteome</keyword>
<evidence type="ECO:0000313" key="1">
    <source>
        <dbReference type="Proteomes" id="UP000887569"/>
    </source>
</evidence>
<dbReference type="Proteomes" id="UP000887569">
    <property type="component" value="Unplaced"/>
</dbReference>
<protein>
    <submittedName>
        <fullName evidence="2">Uncharacterized protein</fullName>
    </submittedName>
</protein>
<reference evidence="2" key="1">
    <citation type="submission" date="2022-11" db="UniProtKB">
        <authorList>
            <consortium name="WormBaseParasite"/>
        </authorList>
    </citation>
    <scope>IDENTIFICATION</scope>
</reference>
<name>A0A915ABW1_PARUN</name>
<evidence type="ECO:0000313" key="2">
    <source>
        <dbReference type="WBParaSite" id="PgR002_g247_t02"/>
    </source>
</evidence>
<proteinExistence type="predicted"/>
<sequence>MGPLSCIWFFLRRVGFSQQLSLDLQHQFGSSLDIQHLRWINRTSDHFTRYIWIFGECK</sequence>
<dbReference type="AlphaFoldDB" id="A0A915ABW1"/>
<dbReference type="WBParaSite" id="PgR002_g247_t02">
    <property type="protein sequence ID" value="PgR002_g247_t02"/>
    <property type="gene ID" value="PgR002_g247"/>
</dbReference>